<protein>
    <recommendedName>
        <fullName evidence="4">Outer membrane protein beta-barrel domain-containing protein</fullName>
    </recommendedName>
</protein>
<dbReference type="HOGENOM" id="CLU_1287250_0_0_10"/>
<feature type="signal peptide" evidence="1">
    <location>
        <begin position="1"/>
        <end position="18"/>
    </location>
</feature>
<reference evidence="2 3" key="1">
    <citation type="journal article" date="2011" name="Stand. Genomic Sci.">
        <title>Complete genome sequence of the gliding freshwater bacterium Fluviicola taffensis type strain (RW262).</title>
        <authorList>
            <person name="Woyke T."/>
            <person name="Chertkov O."/>
            <person name="Lapidus A."/>
            <person name="Nolan M."/>
            <person name="Lucas S."/>
            <person name="Del Rio T.G."/>
            <person name="Tice H."/>
            <person name="Cheng J.F."/>
            <person name="Tapia R."/>
            <person name="Han C."/>
            <person name="Goodwin L."/>
            <person name="Pitluck S."/>
            <person name="Liolios K."/>
            <person name="Pagani I."/>
            <person name="Ivanova N."/>
            <person name="Huntemann M."/>
            <person name="Mavromatis K."/>
            <person name="Mikhailova N."/>
            <person name="Pati A."/>
            <person name="Chen A."/>
            <person name="Palaniappan K."/>
            <person name="Land M."/>
            <person name="Hauser L."/>
            <person name="Brambilla E.M."/>
            <person name="Rohde M."/>
            <person name="Mwirichia R."/>
            <person name="Sikorski J."/>
            <person name="Tindall B.J."/>
            <person name="Goker M."/>
            <person name="Bristow J."/>
            <person name="Eisen J.A."/>
            <person name="Markowitz V."/>
            <person name="Hugenholtz P."/>
            <person name="Klenk H.P."/>
            <person name="Kyrpides N.C."/>
        </authorList>
    </citation>
    <scope>NUCLEOTIDE SEQUENCE [LARGE SCALE GENOMIC DNA]</scope>
    <source>
        <strain evidence="3">DSM 16823 / RW262 / RW262</strain>
    </source>
</reference>
<dbReference type="RefSeq" id="WP_013684897.1">
    <property type="nucleotide sequence ID" value="NC_015321.1"/>
</dbReference>
<evidence type="ECO:0000313" key="3">
    <source>
        <dbReference type="Proteomes" id="UP000007463"/>
    </source>
</evidence>
<dbReference type="STRING" id="755732.Fluta_0113"/>
<accession>F2IB40</accession>
<organism evidence="2 3">
    <name type="scientific">Fluviicola taffensis (strain DSM 16823 / NCIMB 13979 / RW262)</name>
    <dbReference type="NCBI Taxonomy" id="755732"/>
    <lineage>
        <taxon>Bacteria</taxon>
        <taxon>Pseudomonadati</taxon>
        <taxon>Bacteroidota</taxon>
        <taxon>Flavobacteriia</taxon>
        <taxon>Flavobacteriales</taxon>
        <taxon>Crocinitomicaceae</taxon>
        <taxon>Fluviicola</taxon>
    </lineage>
</organism>
<dbReference type="AlphaFoldDB" id="F2IB40"/>
<feature type="chain" id="PRO_5003278334" description="Outer membrane protein beta-barrel domain-containing protein" evidence="1">
    <location>
        <begin position="19"/>
        <end position="232"/>
    </location>
</feature>
<evidence type="ECO:0000256" key="1">
    <source>
        <dbReference type="SAM" id="SignalP"/>
    </source>
</evidence>
<proteinExistence type="predicted"/>
<keyword evidence="1" id="KW-0732">Signal</keyword>
<dbReference type="KEGG" id="fte:Fluta_0113"/>
<dbReference type="OrthoDB" id="621220at2"/>
<dbReference type="EMBL" id="CP002542">
    <property type="protein sequence ID" value="AEA42123.1"/>
    <property type="molecule type" value="Genomic_DNA"/>
</dbReference>
<name>F2IB40_FLUTR</name>
<evidence type="ECO:0000313" key="2">
    <source>
        <dbReference type="EMBL" id="AEA42123.1"/>
    </source>
</evidence>
<sequence length="232" mass="26911" precursor="true">MKKYIVLLCCSISFLGLAQNRYSSERLDNNLSYSTNYCELIDSIREGKERVKPKKQVNYGFSINQSLTRYGLPTAILFTLHYKKHQFDLGPQFRLGKSINNRQKNIGVEFNYRYYITGDTSWFSSYVLFNADYFFEYSKPDRYGIYYSNNPALNDQVSISSTSFKSLALNTGYGIKFNMVRGFYLGSHAGIGTCISIEEHKISLVNVDWNSTWKRRETYLGFIASVFIGYKF</sequence>
<reference evidence="3" key="2">
    <citation type="submission" date="2011-02" db="EMBL/GenBank/DDBJ databases">
        <title>The complete genome of Fluviicola taffensis DSM 16823.</title>
        <authorList>
            <consortium name="US DOE Joint Genome Institute (JGI-PGF)"/>
            <person name="Lucas S."/>
            <person name="Copeland A."/>
            <person name="Lapidus A."/>
            <person name="Bruce D."/>
            <person name="Goodwin L."/>
            <person name="Pitluck S."/>
            <person name="Kyrpides N."/>
            <person name="Mavromatis K."/>
            <person name="Ivanova N."/>
            <person name="Mikhailova N."/>
            <person name="Pagani I."/>
            <person name="Chertkov O."/>
            <person name="Detter J.C."/>
            <person name="Han C."/>
            <person name="Tapia R."/>
            <person name="Land M."/>
            <person name="Hauser L."/>
            <person name="Markowitz V."/>
            <person name="Cheng J.-F."/>
            <person name="Hugenholtz P."/>
            <person name="Woyke T."/>
            <person name="Wu D."/>
            <person name="Tindall B."/>
            <person name="Pomrenke H.G."/>
            <person name="Brambilla E."/>
            <person name="Klenk H.-P."/>
            <person name="Eisen J.A."/>
        </authorList>
    </citation>
    <scope>NUCLEOTIDE SEQUENCE [LARGE SCALE GENOMIC DNA]</scope>
    <source>
        <strain evidence="3">DSM 16823 / RW262 / RW262</strain>
    </source>
</reference>
<evidence type="ECO:0008006" key="4">
    <source>
        <dbReference type="Google" id="ProtNLM"/>
    </source>
</evidence>
<gene>
    <name evidence="2" type="ordered locus">Fluta_0113</name>
</gene>
<dbReference type="Proteomes" id="UP000007463">
    <property type="component" value="Chromosome"/>
</dbReference>
<keyword evidence="3" id="KW-1185">Reference proteome</keyword>